<accession>A0ABW7MYE1</accession>
<organism evidence="1 2">
    <name type="scientific">Gaetbulibacter aestuarii</name>
    <dbReference type="NCBI Taxonomy" id="1502358"/>
    <lineage>
        <taxon>Bacteria</taxon>
        <taxon>Pseudomonadati</taxon>
        <taxon>Bacteroidota</taxon>
        <taxon>Flavobacteriia</taxon>
        <taxon>Flavobacteriales</taxon>
        <taxon>Flavobacteriaceae</taxon>
        <taxon>Gaetbulibacter</taxon>
    </lineage>
</organism>
<dbReference type="PANTHER" id="PTHR10443:SF12">
    <property type="entry name" value="DIPEPTIDASE"/>
    <property type="match status" value="1"/>
</dbReference>
<gene>
    <name evidence="1" type="ORF">V8G58_07870</name>
</gene>
<dbReference type="RefSeq" id="WP_344741055.1">
    <property type="nucleotide sequence ID" value="NZ_BAABAY010000002.1"/>
</dbReference>
<dbReference type="Pfam" id="PF01244">
    <property type="entry name" value="Peptidase_M19"/>
    <property type="match status" value="1"/>
</dbReference>
<keyword evidence="1" id="KW-0645">Protease</keyword>
<reference evidence="1 2" key="1">
    <citation type="submission" date="2024-02" db="EMBL/GenBank/DDBJ databases">
        <title>A Gaetbulibacter species isolated from tidal flats and genomic insights of their niches.</title>
        <authorList>
            <person name="Ye Y."/>
        </authorList>
    </citation>
    <scope>NUCLEOTIDE SEQUENCE [LARGE SCALE GENOMIC DNA]</scope>
    <source>
        <strain evidence="1 2">KYW382</strain>
    </source>
</reference>
<evidence type="ECO:0000313" key="2">
    <source>
        <dbReference type="Proteomes" id="UP001610100"/>
    </source>
</evidence>
<dbReference type="EC" id="3.4.13.19" evidence="1"/>
<proteinExistence type="predicted"/>
<evidence type="ECO:0000313" key="1">
    <source>
        <dbReference type="EMBL" id="MFH6771851.1"/>
    </source>
</evidence>
<dbReference type="GO" id="GO:0016805">
    <property type="term" value="F:dipeptidase activity"/>
    <property type="evidence" value="ECO:0007669"/>
    <property type="project" value="UniProtKB-KW"/>
</dbReference>
<keyword evidence="1" id="KW-0378">Hydrolase</keyword>
<dbReference type="Proteomes" id="UP001610100">
    <property type="component" value="Unassembled WGS sequence"/>
</dbReference>
<comment type="caution">
    <text evidence="1">The sequence shown here is derived from an EMBL/GenBank/DDBJ whole genome shotgun (WGS) entry which is preliminary data.</text>
</comment>
<dbReference type="Gene3D" id="3.20.20.140">
    <property type="entry name" value="Metal-dependent hydrolases"/>
    <property type="match status" value="1"/>
</dbReference>
<dbReference type="InterPro" id="IPR032466">
    <property type="entry name" value="Metal_Hydrolase"/>
</dbReference>
<dbReference type="EMBL" id="JBAWKB010000002">
    <property type="protein sequence ID" value="MFH6771851.1"/>
    <property type="molecule type" value="Genomic_DNA"/>
</dbReference>
<keyword evidence="1" id="KW-0224">Dipeptidase</keyword>
<name>A0ABW7MYE1_9FLAO</name>
<dbReference type="CDD" id="cd01301">
    <property type="entry name" value="rDP_like"/>
    <property type="match status" value="1"/>
</dbReference>
<dbReference type="PANTHER" id="PTHR10443">
    <property type="entry name" value="MICROSOMAL DIPEPTIDASE"/>
    <property type="match status" value="1"/>
</dbReference>
<keyword evidence="2" id="KW-1185">Reference proteome</keyword>
<sequence length="392" mass="44143">MKYFIFIFLIMASCKQSSEKNSETYKTIHNRAIVIDTHNDILMKVLEDGVKFDDDLTGITHSDLDRWKRGGLDVQVFSVYCDGTAKNAYDYANRQIDWLDAVVNRNPSKIMKVFNASELLSAVKTGKIAAIIGVEGGHMIENDLDKLDSLYQRGARYLTLTHNTSADWVSSCVDQTERPEIPKGLTDFGKAVIKRMNNLGMLVDVSHAGEQSFWDAINTSTKPVFASHSSVYSLCPHPRNLKDDQIKAIAKKGGVIQINFNPGFVDASFEKKEQDFLEKHKTEHDSLMASLQDEWLVKFQLYKTYADEAEPIRPPLFKVIDHIDYIVNLVGADYVGIGSDFDGITLTPKELDDVTAYPNITRALVERGYSEADIDKILGENFIRVLKANENN</sequence>
<dbReference type="InterPro" id="IPR008257">
    <property type="entry name" value="Pept_M19"/>
</dbReference>
<dbReference type="PROSITE" id="PS51365">
    <property type="entry name" value="RENAL_DIPEPTIDASE_2"/>
    <property type="match status" value="1"/>
</dbReference>
<protein>
    <submittedName>
        <fullName evidence="1">Dipeptidase</fullName>
        <ecNumber evidence="1">3.4.13.19</ecNumber>
    </submittedName>
</protein>
<dbReference type="SUPFAM" id="SSF51556">
    <property type="entry name" value="Metallo-dependent hydrolases"/>
    <property type="match status" value="1"/>
</dbReference>